<dbReference type="SUPFAM" id="SSF51261">
    <property type="entry name" value="Duplicated hybrid motif"/>
    <property type="match status" value="1"/>
</dbReference>
<accession>E6LY94</accession>
<dbReference type="Pfam" id="PF01551">
    <property type="entry name" value="Peptidase_M23"/>
    <property type="match status" value="1"/>
</dbReference>
<sequence>MRVNPGETVFAATDATVLYAGNLAGRPVISLEDTTGRRYTYEPVEPAVAVGDEVTRGQAIGTALGGHCSPGDCLHFGVKDGPDGYVDPLRLLGGRIRLYPAS</sequence>
<dbReference type="AlphaFoldDB" id="E6LY94"/>
<feature type="domain" description="M23ase beta-sheet core" evidence="1">
    <location>
        <begin position="2"/>
        <end position="80"/>
    </location>
</feature>
<dbReference type="Proteomes" id="UP000005573">
    <property type="component" value="Unassembled WGS sequence"/>
</dbReference>
<protein>
    <submittedName>
        <fullName evidence="2">Peptidase, M23 family</fullName>
    </submittedName>
</protein>
<reference evidence="2 3" key="1">
    <citation type="submission" date="2010-12" db="EMBL/GenBank/DDBJ databases">
        <authorList>
            <person name="Muzny D."/>
            <person name="Qin X."/>
            <person name="Deng J."/>
            <person name="Jiang H."/>
            <person name="Liu Y."/>
            <person name="Qu J."/>
            <person name="Song X.-Z."/>
            <person name="Zhang L."/>
            <person name="Thornton R."/>
            <person name="Coyle M."/>
            <person name="Francisco L."/>
            <person name="Jackson L."/>
            <person name="Javaid M."/>
            <person name="Korchina V."/>
            <person name="Kovar C."/>
            <person name="Mata R."/>
            <person name="Mathew T."/>
            <person name="Ngo R."/>
            <person name="Nguyen L."/>
            <person name="Nguyen N."/>
            <person name="Okwuonu G."/>
            <person name="Ongeri F."/>
            <person name="Pham C."/>
            <person name="Simmons D."/>
            <person name="Wilczek-Boney K."/>
            <person name="Hale W."/>
            <person name="Jakkamsetti A."/>
            <person name="Pham P."/>
            <person name="Ruth R."/>
            <person name="San Lucas F."/>
            <person name="Warren J."/>
            <person name="Zhang J."/>
            <person name="Zhao Z."/>
            <person name="Zhou C."/>
            <person name="Zhu D."/>
            <person name="Lee S."/>
            <person name="Bess C."/>
            <person name="Blankenburg K."/>
            <person name="Forbes L."/>
            <person name="Fu Q."/>
            <person name="Gubbala S."/>
            <person name="Hirani K."/>
            <person name="Jayaseelan J.C."/>
            <person name="Lara F."/>
            <person name="Munidasa M."/>
            <person name="Palculict T."/>
            <person name="Patil S."/>
            <person name="Pu L.-L."/>
            <person name="Saada N."/>
            <person name="Tang L."/>
            <person name="Weissenberger G."/>
            <person name="Zhu Y."/>
            <person name="Hemphill L."/>
            <person name="Shang Y."/>
            <person name="Youmans B."/>
            <person name="Ayvaz T."/>
            <person name="Ross M."/>
            <person name="Santibanez J."/>
            <person name="Aqrawi P."/>
            <person name="Gross S."/>
            <person name="Joshi V."/>
            <person name="Fowler G."/>
            <person name="Nazareth L."/>
            <person name="Reid J."/>
            <person name="Worley K."/>
            <person name="Petrosino J."/>
            <person name="Highlander S."/>
            <person name="Gibbs R."/>
        </authorList>
    </citation>
    <scope>NUCLEOTIDE SEQUENCE [LARGE SCALE GENOMIC DNA]</scope>
    <source>
        <strain evidence="2 3">ATCC 51333</strain>
    </source>
</reference>
<dbReference type="EMBL" id="AEPY01000005">
    <property type="protein sequence ID" value="EFU80308.1"/>
    <property type="molecule type" value="Genomic_DNA"/>
</dbReference>
<dbReference type="InterPro" id="IPR016047">
    <property type="entry name" value="M23ase_b-sheet_dom"/>
</dbReference>
<comment type="caution">
    <text evidence="2">The sequence shown here is derived from an EMBL/GenBank/DDBJ whole genome shotgun (WGS) entry which is preliminary data.</text>
</comment>
<evidence type="ECO:0000313" key="3">
    <source>
        <dbReference type="Proteomes" id="UP000005573"/>
    </source>
</evidence>
<name>E6LY94_9ACTO</name>
<organism evidence="2 3">
    <name type="scientific">Mobiluncus curtisii ATCC 51333</name>
    <dbReference type="NCBI Taxonomy" id="887326"/>
    <lineage>
        <taxon>Bacteria</taxon>
        <taxon>Bacillati</taxon>
        <taxon>Actinomycetota</taxon>
        <taxon>Actinomycetes</taxon>
        <taxon>Actinomycetales</taxon>
        <taxon>Actinomycetaceae</taxon>
        <taxon>Mobiluncus</taxon>
    </lineage>
</organism>
<evidence type="ECO:0000313" key="2">
    <source>
        <dbReference type="EMBL" id="EFU80308.1"/>
    </source>
</evidence>
<dbReference type="Gene3D" id="2.70.70.10">
    <property type="entry name" value="Glucose Permease (Domain IIA)"/>
    <property type="match status" value="1"/>
</dbReference>
<dbReference type="InterPro" id="IPR011055">
    <property type="entry name" value="Dup_hybrid_motif"/>
</dbReference>
<dbReference type="CDD" id="cd12797">
    <property type="entry name" value="M23_peptidase"/>
    <property type="match status" value="1"/>
</dbReference>
<dbReference type="HOGENOM" id="CLU_077601_4_2_11"/>
<evidence type="ECO:0000259" key="1">
    <source>
        <dbReference type="Pfam" id="PF01551"/>
    </source>
</evidence>
<proteinExistence type="predicted"/>
<gene>
    <name evidence="2" type="ORF">HMPREF0388_0831</name>
</gene>